<feature type="transmembrane region" description="Helical" evidence="14">
    <location>
        <begin position="150"/>
        <end position="171"/>
    </location>
</feature>
<comment type="pathway">
    <text evidence="2 14">Porphyrin-containing compound metabolism; protoporphyrin-IX biosynthesis; protoporphyrin-IX from protoporphyrinogen-IX: step 1/1.</text>
</comment>
<dbReference type="GO" id="GO:0005886">
    <property type="term" value="C:plasma membrane"/>
    <property type="evidence" value="ECO:0007669"/>
    <property type="project" value="UniProtKB-SubCell"/>
</dbReference>
<evidence type="ECO:0000256" key="11">
    <source>
        <dbReference type="ARBA" id="ARBA00023004"/>
    </source>
</evidence>
<evidence type="ECO:0000313" key="16">
    <source>
        <dbReference type="Proteomes" id="UP000002011"/>
    </source>
</evidence>
<name>C6VWC7_DYAFD</name>
<evidence type="ECO:0000256" key="6">
    <source>
        <dbReference type="ARBA" id="ARBA00022617"/>
    </source>
</evidence>
<gene>
    <name evidence="15" type="ordered locus">Dfer_3754</name>
</gene>
<dbReference type="InterPro" id="IPR005265">
    <property type="entry name" value="HemJ-like"/>
</dbReference>
<comment type="cofactor">
    <cofactor evidence="14">
        <name>heme b</name>
        <dbReference type="ChEBI" id="CHEBI:60344"/>
    </cofactor>
    <text evidence="14">Binds 1 heme b (iron(II)-protoporphyrin IX) group per subunit.</text>
</comment>
<dbReference type="AlphaFoldDB" id="C6VWC7"/>
<dbReference type="EC" id="1.3.99.-" evidence="14"/>
<evidence type="ECO:0000256" key="1">
    <source>
        <dbReference type="ARBA" id="ARBA00004651"/>
    </source>
</evidence>
<dbReference type="HAMAP" id="MF_02239">
    <property type="entry name" value="HemJ"/>
    <property type="match status" value="1"/>
</dbReference>
<evidence type="ECO:0000256" key="4">
    <source>
        <dbReference type="ARBA" id="ARBA00017504"/>
    </source>
</evidence>
<feature type="binding site" description="axial binding residue" evidence="14">
    <location>
        <position position="91"/>
    </location>
    <ligand>
        <name>heme</name>
        <dbReference type="ChEBI" id="CHEBI:30413"/>
    </ligand>
    <ligandPart>
        <name>Fe</name>
        <dbReference type="ChEBI" id="CHEBI:18248"/>
    </ligandPart>
</feature>
<feature type="binding site" description="axial binding residue" evidence="14">
    <location>
        <position position="10"/>
    </location>
    <ligand>
        <name>heme</name>
        <dbReference type="ChEBI" id="CHEBI:30413"/>
    </ligand>
    <ligandPart>
        <name>Fe</name>
        <dbReference type="ChEBI" id="CHEBI:18248"/>
    </ligandPart>
</feature>
<evidence type="ECO:0000256" key="2">
    <source>
        <dbReference type="ARBA" id="ARBA00005073"/>
    </source>
</evidence>
<dbReference type="GO" id="GO:0006782">
    <property type="term" value="P:protoporphyrinogen IX biosynthetic process"/>
    <property type="evidence" value="ECO:0007669"/>
    <property type="project" value="UniProtKB-UniRule"/>
</dbReference>
<dbReference type="eggNOG" id="COG1981">
    <property type="taxonomic scope" value="Bacteria"/>
</dbReference>
<comment type="similarity">
    <text evidence="3 14">Belongs to the HemJ family.</text>
</comment>
<dbReference type="PANTHER" id="PTHR40255">
    <property type="entry name" value="UPF0093 MEMBRANE PROTEIN SLR1790"/>
    <property type="match status" value="1"/>
</dbReference>
<evidence type="ECO:0000256" key="8">
    <source>
        <dbReference type="ARBA" id="ARBA00022723"/>
    </source>
</evidence>
<dbReference type="GO" id="GO:0046872">
    <property type="term" value="F:metal ion binding"/>
    <property type="evidence" value="ECO:0007669"/>
    <property type="project" value="UniProtKB-KW"/>
</dbReference>
<dbReference type="Pfam" id="PF03653">
    <property type="entry name" value="UPF0093"/>
    <property type="match status" value="1"/>
</dbReference>
<keyword evidence="16" id="KW-1185">Reference proteome</keyword>
<evidence type="ECO:0000256" key="7">
    <source>
        <dbReference type="ARBA" id="ARBA00022692"/>
    </source>
</evidence>
<reference evidence="15 16" key="1">
    <citation type="journal article" date="2009" name="Stand. Genomic Sci.">
        <title>Complete genome sequence of Dyadobacter fermentans type strain (NS114).</title>
        <authorList>
            <person name="Lang E."/>
            <person name="Lapidus A."/>
            <person name="Chertkov O."/>
            <person name="Brettin T."/>
            <person name="Detter J.C."/>
            <person name="Han C."/>
            <person name="Copeland A."/>
            <person name="Glavina Del Rio T."/>
            <person name="Nolan M."/>
            <person name="Chen F."/>
            <person name="Lucas S."/>
            <person name="Tice H."/>
            <person name="Cheng J.F."/>
            <person name="Land M."/>
            <person name="Hauser L."/>
            <person name="Chang Y.J."/>
            <person name="Jeffries C.D."/>
            <person name="Kopitz M."/>
            <person name="Bruce D."/>
            <person name="Goodwin L."/>
            <person name="Pitluck S."/>
            <person name="Ovchinnikova G."/>
            <person name="Pati A."/>
            <person name="Ivanova N."/>
            <person name="Mavrommatis K."/>
            <person name="Chen A."/>
            <person name="Palaniappan K."/>
            <person name="Chain P."/>
            <person name="Bristow J."/>
            <person name="Eisen J.A."/>
            <person name="Markowitz V."/>
            <person name="Hugenholtz P."/>
            <person name="Goker M."/>
            <person name="Rohde M."/>
            <person name="Kyrpides N.C."/>
            <person name="Klenk H.P."/>
        </authorList>
    </citation>
    <scope>NUCLEOTIDE SEQUENCE [LARGE SCALE GENOMIC DNA]</scope>
    <source>
        <strain evidence="16">ATCC 700827 / DSM 18053 / CIP 107007 / KCTC 52180 / NS114</strain>
    </source>
</reference>
<dbReference type="OrthoDB" id="9800824at2"/>
<evidence type="ECO:0000256" key="12">
    <source>
        <dbReference type="ARBA" id="ARBA00023136"/>
    </source>
</evidence>
<evidence type="ECO:0000256" key="5">
    <source>
        <dbReference type="ARBA" id="ARBA00022475"/>
    </source>
</evidence>
<accession>C6VWC7</accession>
<keyword evidence="10 14" id="KW-0560">Oxidoreductase</keyword>
<feature type="transmembrane region" description="Helical" evidence="14">
    <location>
        <begin position="6"/>
        <end position="24"/>
    </location>
</feature>
<proteinExistence type="inferred from homology"/>
<comment type="subcellular location">
    <subcellularLocation>
        <location evidence="1 14">Cell membrane</location>
        <topology evidence="1 14">Multi-pass membrane protein</topology>
    </subcellularLocation>
</comment>
<dbReference type="STRING" id="471854.Dfer_3754"/>
<evidence type="ECO:0000256" key="3">
    <source>
        <dbReference type="ARBA" id="ARBA00006501"/>
    </source>
</evidence>
<dbReference type="RefSeq" id="WP_015813202.1">
    <property type="nucleotide sequence ID" value="NC_013037.1"/>
</dbReference>
<protein>
    <recommendedName>
        <fullName evidence="4 14">Protoporphyrinogen IX oxidase</fullName>
        <shortName evidence="14">PPO</shortName>
        <ecNumber evidence="14">1.3.99.-</ecNumber>
    </recommendedName>
</protein>
<comment type="function">
    <text evidence="14">Catalyzes the oxidation of protoporphyrinogen IX to protoporphyrin IX.</text>
</comment>
<dbReference type="Proteomes" id="UP000002011">
    <property type="component" value="Chromosome"/>
</dbReference>
<keyword evidence="11 14" id="KW-0408">Iron</keyword>
<keyword evidence="8 14" id="KW-0479">Metal-binding</keyword>
<keyword evidence="7 14" id="KW-0812">Transmembrane</keyword>
<evidence type="ECO:0000256" key="10">
    <source>
        <dbReference type="ARBA" id="ARBA00023002"/>
    </source>
</evidence>
<dbReference type="GO" id="GO:0070818">
    <property type="term" value="F:protoporphyrinogen oxidase activity"/>
    <property type="evidence" value="ECO:0007669"/>
    <property type="project" value="UniProtKB-UniRule"/>
</dbReference>
<dbReference type="HOGENOM" id="CLU_125006_0_0_10"/>
<dbReference type="KEGG" id="dfe:Dfer_3754"/>
<dbReference type="UniPathway" id="UPA00251">
    <property type="reaction ID" value="UER00324"/>
</dbReference>
<feature type="transmembrane region" description="Helical" evidence="14">
    <location>
        <begin position="126"/>
        <end position="144"/>
    </location>
</feature>
<feature type="transmembrane region" description="Helical" evidence="14">
    <location>
        <begin position="90"/>
        <end position="105"/>
    </location>
</feature>
<evidence type="ECO:0000256" key="13">
    <source>
        <dbReference type="ARBA" id="ARBA00048390"/>
    </source>
</evidence>
<keyword evidence="5 14" id="KW-1003">Cell membrane</keyword>
<keyword evidence="6 14" id="KW-0349">Heme</keyword>
<feature type="transmembrane region" description="Helical" evidence="14">
    <location>
        <begin position="55"/>
        <end position="78"/>
    </location>
</feature>
<evidence type="ECO:0000256" key="9">
    <source>
        <dbReference type="ARBA" id="ARBA00022989"/>
    </source>
</evidence>
<comment type="catalytic activity">
    <reaction evidence="13 14">
        <text>protoporphyrinogen IX + 3 A = protoporphyrin IX + 3 AH2</text>
        <dbReference type="Rhea" id="RHEA:62000"/>
        <dbReference type="ChEBI" id="CHEBI:13193"/>
        <dbReference type="ChEBI" id="CHEBI:17499"/>
        <dbReference type="ChEBI" id="CHEBI:57306"/>
        <dbReference type="ChEBI" id="CHEBI:57307"/>
    </reaction>
</comment>
<organism evidence="15 16">
    <name type="scientific">Dyadobacter fermentans (strain ATCC 700827 / DSM 18053 / CIP 107007 / KCTC 52180 / NS114)</name>
    <dbReference type="NCBI Taxonomy" id="471854"/>
    <lineage>
        <taxon>Bacteria</taxon>
        <taxon>Pseudomonadati</taxon>
        <taxon>Bacteroidota</taxon>
        <taxon>Cytophagia</taxon>
        <taxon>Cytophagales</taxon>
        <taxon>Spirosomataceae</taxon>
        <taxon>Dyadobacter</taxon>
    </lineage>
</organism>
<comment type="subunit">
    <text evidence="14">Homodimer.</text>
</comment>
<sequence>MTYLHFKALHIIFVVSWFAGLFYMPRLFVYHTEANEKPSPEREILIAQFTKMEKLLFNAIMTPACWLALLCGTAMLYITPAWLDQDWMKLKLVFVLGLLAYHSVTRKILLELRAGKFRFSSFQLRLFNEIATIFLFSIVFLVVLKNTVDWLWGVLGLIAFAIVIMTAVRIVKRMREKKAGQHLE</sequence>
<evidence type="ECO:0000313" key="15">
    <source>
        <dbReference type="EMBL" id="ACT94958.1"/>
    </source>
</evidence>
<dbReference type="EMBL" id="CP001619">
    <property type="protein sequence ID" value="ACT94958.1"/>
    <property type="molecule type" value="Genomic_DNA"/>
</dbReference>
<evidence type="ECO:0000256" key="14">
    <source>
        <dbReference type="HAMAP-Rule" id="MF_02239"/>
    </source>
</evidence>
<keyword evidence="9 14" id="KW-1133">Transmembrane helix</keyword>
<keyword evidence="12 14" id="KW-0472">Membrane</keyword>
<dbReference type="PANTHER" id="PTHR40255:SF1">
    <property type="entry name" value="PROTOPORPHYRINOGEN IX OXIDASE"/>
    <property type="match status" value="1"/>
</dbReference>